<reference evidence="5 6" key="1">
    <citation type="submission" date="2023-03" db="EMBL/GenBank/DDBJ databases">
        <authorList>
            <person name="Shen W."/>
            <person name="Cai J."/>
        </authorList>
    </citation>
    <scope>NUCLEOTIDE SEQUENCE [LARGE SCALE GENOMIC DNA]</scope>
    <source>
        <strain evidence="5 6">Y2</strain>
    </source>
</reference>
<dbReference type="Gene3D" id="3.10.310.50">
    <property type="match status" value="1"/>
</dbReference>
<dbReference type="PANTHER" id="PTHR30373:SF2">
    <property type="entry name" value="UPF0603 PROTEIN YGCG"/>
    <property type="match status" value="1"/>
</dbReference>
<keyword evidence="3" id="KW-0732">Signal</keyword>
<feature type="chain" id="PRO_5044793879" evidence="3">
    <location>
        <begin position="22"/>
        <end position="265"/>
    </location>
</feature>
<accession>A0ABD5F269</accession>
<dbReference type="EMBL" id="JARPWY010000001">
    <property type="protein sequence ID" value="MDT2512732.1"/>
    <property type="molecule type" value="Genomic_DNA"/>
</dbReference>
<dbReference type="InterPro" id="IPR007621">
    <property type="entry name" value="TPM_dom"/>
</dbReference>
<evidence type="ECO:0000256" key="3">
    <source>
        <dbReference type="SAM" id="SignalP"/>
    </source>
</evidence>
<evidence type="ECO:0000313" key="6">
    <source>
        <dbReference type="Proteomes" id="UP001264335"/>
    </source>
</evidence>
<dbReference type="PANTHER" id="PTHR30373">
    <property type="entry name" value="UPF0603 PROTEIN YGCG"/>
    <property type="match status" value="1"/>
</dbReference>
<keyword evidence="2" id="KW-0472">Membrane</keyword>
<evidence type="ECO:0000256" key="2">
    <source>
        <dbReference type="SAM" id="Phobius"/>
    </source>
</evidence>
<feature type="compositionally biased region" description="Gly residues" evidence="1">
    <location>
        <begin position="240"/>
        <end position="265"/>
    </location>
</feature>
<protein>
    <submittedName>
        <fullName evidence="5">TPM domain-containing protein</fullName>
    </submittedName>
</protein>
<keyword evidence="2" id="KW-1133">Transmembrane helix</keyword>
<feature type="signal peptide" evidence="3">
    <location>
        <begin position="1"/>
        <end position="21"/>
    </location>
</feature>
<dbReference type="AlphaFoldDB" id="A0ABD5F269"/>
<gene>
    <name evidence="5" type="ORF">P7D79_00675</name>
</gene>
<evidence type="ECO:0000313" key="5">
    <source>
        <dbReference type="EMBL" id="MDT2512732.1"/>
    </source>
</evidence>
<evidence type="ECO:0000259" key="4">
    <source>
        <dbReference type="Pfam" id="PF04536"/>
    </source>
</evidence>
<feature type="domain" description="TPM" evidence="4">
    <location>
        <begin position="26"/>
        <end position="138"/>
    </location>
</feature>
<keyword evidence="2" id="KW-0812">Transmembrane</keyword>
<name>A0ABD5F269_ENTAV</name>
<proteinExistence type="predicted"/>
<dbReference type="RefSeq" id="WP_311931833.1">
    <property type="nucleotide sequence ID" value="NZ_JARPWY010000001.1"/>
</dbReference>
<feature type="transmembrane region" description="Helical" evidence="2">
    <location>
        <begin position="175"/>
        <end position="195"/>
    </location>
</feature>
<sequence>MKKILLLIGFLAFLSPLKVFAASNTVDDQANLLTPEERTELSNQADAINQKIKGEVFILTIDTNNENPETFADNQLRDRIGNNHNGALLLLDMNQRKIHLSTSGNMIDYINDKRRDKLLDDVEVAMRDGDYYQASKNFLFNAQEFVDDGVPGGAYRIDEKTGKITRYKSITPIEFIIGFVIAAVAAIAFFVSVRLRYQLKAGTYRYPYRQNAHLDLTERQDQLVSSFVTTRRIPKPSNNNGGGGGGGSTTHSSGGGTFGGGGRSF</sequence>
<dbReference type="Proteomes" id="UP001264335">
    <property type="component" value="Unassembled WGS sequence"/>
</dbReference>
<comment type="caution">
    <text evidence="5">The sequence shown here is derived from an EMBL/GenBank/DDBJ whole genome shotgun (WGS) entry which is preliminary data.</text>
</comment>
<evidence type="ECO:0000256" key="1">
    <source>
        <dbReference type="SAM" id="MobiDB-lite"/>
    </source>
</evidence>
<organism evidence="5 6">
    <name type="scientific">Enterococcus avium</name>
    <name type="common">Streptococcus avium</name>
    <dbReference type="NCBI Taxonomy" id="33945"/>
    <lineage>
        <taxon>Bacteria</taxon>
        <taxon>Bacillati</taxon>
        <taxon>Bacillota</taxon>
        <taxon>Bacilli</taxon>
        <taxon>Lactobacillales</taxon>
        <taxon>Enterococcaceae</taxon>
        <taxon>Enterococcus</taxon>
    </lineage>
</organism>
<feature type="region of interest" description="Disordered" evidence="1">
    <location>
        <begin position="230"/>
        <end position="265"/>
    </location>
</feature>
<dbReference type="Pfam" id="PF04536">
    <property type="entry name" value="TPM_phosphatase"/>
    <property type="match status" value="1"/>
</dbReference>